<reference evidence="2 3" key="1">
    <citation type="journal article" date="2015" name="Nature">
        <title>rRNA introns, odd ribosomes, and small enigmatic genomes across a large radiation of phyla.</title>
        <authorList>
            <person name="Brown C.T."/>
            <person name="Hug L.A."/>
            <person name="Thomas B.C."/>
            <person name="Sharon I."/>
            <person name="Castelle C.J."/>
            <person name="Singh A."/>
            <person name="Wilkins M.J."/>
            <person name="Williams K.H."/>
            <person name="Banfield J.F."/>
        </authorList>
    </citation>
    <scope>NUCLEOTIDE SEQUENCE [LARGE SCALE GENOMIC DNA]</scope>
</reference>
<protein>
    <submittedName>
        <fullName evidence="2">Uncharacterized protein</fullName>
    </submittedName>
</protein>
<proteinExistence type="predicted"/>
<feature type="compositionally biased region" description="Polar residues" evidence="1">
    <location>
        <begin position="31"/>
        <end position="43"/>
    </location>
</feature>
<organism evidence="2 3">
    <name type="scientific">Candidatus Uhrbacteria bacterium GW2011_GWF2_44_350</name>
    <dbReference type="NCBI Taxonomy" id="1619000"/>
    <lineage>
        <taxon>Bacteria</taxon>
        <taxon>Candidatus Uhriibacteriota</taxon>
    </lineage>
</organism>
<evidence type="ECO:0000313" key="3">
    <source>
        <dbReference type="Proteomes" id="UP000034154"/>
    </source>
</evidence>
<feature type="region of interest" description="Disordered" evidence="1">
    <location>
        <begin position="1"/>
        <end position="43"/>
    </location>
</feature>
<dbReference type="EMBL" id="LCJB01000002">
    <property type="protein sequence ID" value="KKT72047.1"/>
    <property type="molecule type" value="Genomic_DNA"/>
</dbReference>
<sequence length="199" mass="22139">MFTETKKSPVMESSSVVQLDPTVADAKKPSSIESPGVSDSTQTPIAEIVKESEAEILQRKNNSEALLNYFKKFGSVEVLSSSKLLEKEEVNVSDSAKILARLEEILVSVTEQYQELLEILPEDERDLLPRFAEKPWPDKLREKILAQPFFSGNDIVGFTVRAENLSNLARQVKDAQKILSVRIVTKAVAEIPPAKREAA</sequence>
<evidence type="ECO:0000313" key="2">
    <source>
        <dbReference type="EMBL" id="KKT72047.1"/>
    </source>
</evidence>
<name>A0A0G1LT62_9BACT</name>
<accession>A0A0G1LT62</accession>
<evidence type="ECO:0000256" key="1">
    <source>
        <dbReference type="SAM" id="MobiDB-lite"/>
    </source>
</evidence>
<dbReference type="Proteomes" id="UP000034154">
    <property type="component" value="Unassembled WGS sequence"/>
</dbReference>
<comment type="caution">
    <text evidence="2">The sequence shown here is derived from an EMBL/GenBank/DDBJ whole genome shotgun (WGS) entry which is preliminary data.</text>
</comment>
<dbReference type="AlphaFoldDB" id="A0A0G1LT62"/>
<gene>
    <name evidence="2" type="ORF">UW63_C0002G0015</name>
</gene>